<reference evidence="2" key="1">
    <citation type="journal article" date="2024" name="Front. Bioeng. Biotechnol.">
        <title>Genome-scale model development and genomic sequencing of the oleaginous clade Lipomyces.</title>
        <authorList>
            <person name="Czajka J.J."/>
            <person name="Han Y."/>
            <person name="Kim J."/>
            <person name="Mondo S.J."/>
            <person name="Hofstad B.A."/>
            <person name="Robles A."/>
            <person name="Haridas S."/>
            <person name="Riley R."/>
            <person name="LaButti K."/>
            <person name="Pangilinan J."/>
            <person name="Andreopoulos W."/>
            <person name="Lipzen A."/>
            <person name="Yan J."/>
            <person name="Wang M."/>
            <person name="Ng V."/>
            <person name="Grigoriev I.V."/>
            <person name="Spatafora J.W."/>
            <person name="Magnuson J.K."/>
            <person name="Baker S.E."/>
            <person name="Pomraning K.R."/>
        </authorList>
    </citation>
    <scope>NUCLEOTIDE SEQUENCE [LARGE SCALE GENOMIC DNA]</scope>
    <source>
        <strain evidence="2">CBS 7786</strain>
    </source>
</reference>
<gene>
    <name evidence="1" type="ORF">V1525DRAFT_399994</name>
</gene>
<proteinExistence type="predicted"/>
<evidence type="ECO:0000313" key="1">
    <source>
        <dbReference type="EMBL" id="KAK9238775.1"/>
    </source>
</evidence>
<dbReference type="EMBL" id="MU971352">
    <property type="protein sequence ID" value="KAK9238775.1"/>
    <property type="molecule type" value="Genomic_DNA"/>
</dbReference>
<name>A0ACC3T5I9_LIPKO</name>
<protein>
    <submittedName>
        <fullName evidence="1">Glycosyl hydrolase</fullName>
    </submittedName>
</protein>
<evidence type="ECO:0000313" key="2">
    <source>
        <dbReference type="Proteomes" id="UP001433508"/>
    </source>
</evidence>
<sequence length="536" mass="58158">MMPTLCFLFRRHLALRFLSLLAIILFARSSSASSDSRPSYHITPESEWMNDPQRAFFIGGEWHLYYLYNSNFNFSDPGAGGGTEWYHVTSVNMVNWTGHGVAIEKYQPTQGGIILGDIETGSAVIDTNNTAGFGESAVVAILTQMEDGIQQESLFYSTDDGYTFTPFSGNPVMPNPDPTAKPAFRDPKIIWDGASGQWVIALAEGNKIGFYTSTNLITWVYSSGFIPQNSGVNLGILECPDLFQLDVDEDPTQRTWVLAASANGYLYNRTTGTAYWIGTWDGAAFTAVDVYPQWMDSGPDFYATVSWANSGGDGDNGYASRYAIGWMNNWNYANNLPYYGGWAGQMSLVREIKLATIDGAVTLVSVPISSYDYIFGSNVSVEGTTITTDPATASLPEMAGGAYVIQATVSKNAGDDGDEVRIRVKGDGTFSTTVGYDFVHDQAFLVRDIDGTATQSMDTAPKQEYDAVRTAPVALTQNTVNLTVYVDWNSVEIFVNDGVAALSGLIYPNAGAEIIEVVSGTGQLTLDSFTYAGVSV</sequence>
<keyword evidence="2" id="KW-1185">Reference proteome</keyword>
<dbReference type="Proteomes" id="UP001433508">
    <property type="component" value="Unassembled WGS sequence"/>
</dbReference>
<comment type="caution">
    <text evidence="1">The sequence shown here is derived from an EMBL/GenBank/DDBJ whole genome shotgun (WGS) entry which is preliminary data.</text>
</comment>
<keyword evidence="1" id="KW-0378">Hydrolase</keyword>
<accession>A0ACC3T5I9</accession>
<organism evidence="1 2">
    <name type="scientific">Lipomyces kononenkoae</name>
    <name type="common">Yeast</name>
    <dbReference type="NCBI Taxonomy" id="34357"/>
    <lineage>
        <taxon>Eukaryota</taxon>
        <taxon>Fungi</taxon>
        <taxon>Dikarya</taxon>
        <taxon>Ascomycota</taxon>
        <taxon>Saccharomycotina</taxon>
        <taxon>Lipomycetes</taxon>
        <taxon>Lipomycetales</taxon>
        <taxon>Lipomycetaceae</taxon>
        <taxon>Lipomyces</taxon>
    </lineage>
</organism>